<dbReference type="GO" id="GO:0051536">
    <property type="term" value="F:iron-sulfur cluster binding"/>
    <property type="evidence" value="ECO:0007669"/>
    <property type="project" value="UniProtKB-KW"/>
</dbReference>
<dbReference type="InterPro" id="IPR023874">
    <property type="entry name" value="DNA_rSAM_put"/>
</dbReference>
<evidence type="ECO:0000313" key="7">
    <source>
        <dbReference type="Proteomes" id="UP000825933"/>
    </source>
</evidence>
<dbReference type="Proteomes" id="UP000825933">
    <property type="component" value="Unassembled WGS sequence"/>
</dbReference>
<dbReference type="CDD" id="cd01335">
    <property type="entry name" value="Radical_SAM"/>
    <property type="match status" value="1"/>
</dbReference>
<keyword evidence="4" id="KW-0411">Iron-sulfur</keyword>
<protein>
    <submittedName>
        <fullName evidence="6">Putative DNA modification/repair radical SAM protein</fullName>
    </submittedName>
</protein>
<dbReference type="GO" id="GO:0046872">
    <property type="term" value="F:metal ion binding"/>
    <property type="evidence" value="ECO:0007669"/>
    <property type="project" value="UniProtKB-KW"/>
</dbReference>
<dbReference type="PANTHER" id="PTHR21180">
    <property type="entry name" value="ENDONUCLEASE/EXONUCLEASE/PHOSPHATASE FAMILY DOMAIN-CONTAINING PROTEIN 1"/>
    <property type="match status" value="1"/>
</dbReference>
<organism evidence="6 7">
    <name type="scientific">Methanobacterium spitsbergense</name>
    <dbReference type="NCBI Taxonomy" id="2874285"/>
    <lineage>
        <taxon>Archaea</taxon>
        <taxon>Methanobacteriati</taxon>
        <taxon>Methanobacteriota</taxon>
        <taxon>Methanomada group</taxon>
        <taxon>Methanobacteria</taxon>
        <taxon>Methanobacteriales</taxon>
        <taxon>Methanobacteriaceae</taxon>
        <taxon>Methanobacterium</taxon>
    </lineage>
</organism>
<reference evidence="7" key="1">
    <citation type="journal article" date="2022" name="Microbiol. Resour. Announc.">
        <title>Draft Genome Sequence of a Methanogenic Archaeon from West Spitsbergen Permafrost.</title>
        <authorList>
            <person name="Trubitsyn V."/>
            <person name="Rivkina E."/>
            <person name="Shcherbakova V."/>
        </authorList>
    </citation>
    <scope>NUCLEOTIDE SEQUENCE [LARGE SCALE GENOMIC DNA]</scope>
    <source>
        <strain evidence="7">VT</strain>
    </source>
</reference>
<evidence type="ECO:0000256" key="3">
    <source>
        <dbReference type="ARBA" id="ARBA00023004"/>
    </source>
</evidence>
<keyword evidence="3" id="KW-0408">Iron</keyword>
<accession>A0A8T5UW56</accession>
<evidence type="ECO:0000313" key="6">
    <source>
        <dbReference type="EMBL" id="MBZ2165083.1"/>
    </source>
</evidence>
<keyword evidence="7" id="KW-1185">Reference proteome</keyword>
<dbReference type="Pfam" id="PF04055">
    <property type="entry name" value="Radical_SAM"/>
    <property type="match status" value="1"/>
</dbReference>
<proteinExistence type="predicted"/>
<dbReference type="SUPFAM" id="SSF102114">
    <property type="entry name" value="Radical SAM enzymes"/>
    <property type="match status" value="1"/>
</dbReference>
<dbReference type="Pfam" id="PF12836">
    <property type="entry name" value="HHH_3"/>
    <property type="match status" value="1"/>
</dbReference>
<dbReference type="SMART" id="SM00729">
    <property type="entry name" value="Elp3"/>
    <property type="match status" value="1"/>
</dbReference>
<dbReference type="InterPro" id="IPR013785">
    <property type="entry name" value="Aldolase_TIM"/>
</dbReference>
<dbReference type="PROSITE" id="PS51918">
    <property type="entry name" value="RADICAL_SAM"/>
    <property type="match status" value="1"/>
</dbReference>
<name>A0A8T5UW56_9EURY</name>
<dbReference type="InterPro" id="IPR058240">
    <property type="entry name" value="rSAM_sf"/>
</dbReference>
<dbReference type="Gene3D" id="1.10.150.320">
    <property type="entry name" value="Photosystem II 12 kDa extrinsic protein"/>
    <property type="match status" value="1"/>
</dbReference>
<feature type="domain" description="Radical SAM core" evidence="5">
    <location>
        <begin position="40"/>
        <end position="276"/>
    </location>
</feature>
<evidence type="ECO:0000256" key="4">
    <source>
        <dbReference type="ARBA" id="ARBA00023014"/>
    </source>
</evidence>
<gene>
    <name evidence="6" type="ORF">K8N75_03370</name>
</gene>
<dbReference type="InterPro" id="IPR006638">
    <property type="entry name" value="Elp3/MiaA/NifB-like_rSAM"/>
</dbReference>
<dbReference type="SFLD" id="SFLDG01102">
    <property type="entry name" value="Uncharacterised_Radical_SAM_Su"/>
    <property type="match status" value="1"/>
</dbReference>
<keyword evidence="1" id="KW-0949">S-adenosyl-L-methionine</keyword>
<dbReference type="InterPro" id="IPR007197">
    <property type="entry name" value="rSAM"/>
</dbReference>
<dbReference type="GO" id="GO:0003824">
    <property type="term" value="F:catalytic activity"/>
    <property type="evidence" value="ECO:0007669"/>
    <property type="project" value="InterPro"/>
</dbReference>
<dbReference type="AlphaFoldDB" id="A0A8T5UW56"/>
<comment type="caution">
    <text evidence="6">The sequence shown here is derived from an EMBL/GenBank/DDBJ whole genome shotgun (WGS) entry which is preliminary data.</text>
</comment>
<dbReference type="SUPFAM" id="SSF47781">
    <property type="entry name" value="RuvA domain 2-like"/>
    <property type="match status" value="1"/>
</dbReference>
<dbReference type="PANTHER" id="PTHR21180:SF9">
    <property type="entry name" value="TYPE II SECRETION SYSTEM PROTEIN K"/>
    <property type="match status" value="1"/>
</dbReference>
<dbReference type="EMBL" id="JAIOUQ010000003">
    <property type="protein sequence ID" value="MBZ2165083.1"/>
    <property type="molecule type" value="Genomic_DNA"/>
</dbReference>
<evidence type="ECO:0000256" key="1">
    <source>
        <dbReference type="ARBA" id="ARBA00022691"/>
    </source>
</evidence>
<dbReference type="InterPro" id="IPR010994">
    <property type="entry name" value="RuvA_2-like"/>
</dbReference>
<dbReference type="InterPro" id="IPR051675">
    <property type="entry name" value="Endo/Exo/Phosphatase_dom_1"/>
</dbReference>
<evidence type="ECO:0000259" key="5">
    <source>
        <dbReference type="PROSITE" id="PS51918"/>
    </source>
</evidence>
<keyword evidence="2" id="KW-0479">Metal-binding</keyword>
<evidence type="ECO:0000256" key="2">
    <source>
        <dbReference type="ARBA" id="ARBA00022723"/>
    </source>
</evidence>
<dbReference type="SFLD" id="SFLDS00029">
    <property type="entry name" value="Radical_SAM"/>
    <property type="match status" value="1"/>
</dbReference>
<dbReference type="NCBIfam" id="TIGR03916">
    <property type="entry name" value="rSAM_link_UDG"/>
    <property type="match status" value="1"/>
</dbReference>
<dbReference type="Gene3D" id="3.20.20.70">
    <property type="entry name" value="Aldolase class I"/>
    <property type="match status" value="1"/>
</dbReference>
<sequence>MNRVKKMVILGDSARYDLCNYGNYNPDNFLSGKLPGIYNATAGNGVCIPLFKVLMTNKCSNDCRYCVNHGGHKFNRVEFTPNELTSTFLDYYNNRLVEGLFLSSGIPRDADFSMENMVEVARKLRMEHEYNGYIHLKILPGTSYDLLKRAMSLADRVSVNIEAATPDGFEELSTTKTFNNDILRRMKWIQRLMKKDENLAPSGQSTQFIVGATDETDTEILKRANWLQKKLDIKRSYFSPFNSMKNTPLENHSEPHPKRTSRLYQADHLIQSYGFDLDELVFEEDGNMKLDLDPKYSAALSKMEMFPVEINSASYKDLLRVPGIGKISARRIIESRKRNISFKSMEDLKKMGVSIGRAETFVKLKSSYQSTL</sequence>